<dbReference type="RefSeq" id="WP_097839782.1">
    <property type="nucleotide sequence ID" value="NZ_NMTY01000024.1"/>
</dbReference>
<dbReference type="GO" id="GO:0000287">
    <property type="term" value="F:magnesium ion binding"/>
    <property type="evidence" value="ECO:0007669"/>
    <property type="project" value="TreeGrafter"/>
</dbReference>
<evidence type="ECO:0000313" key="1">
    <source>
        <dbReference type="EMBL" id="PDX80852.1"/>
    </source>
</evidence>
<protein>
    <submittedName>
        <fullName evidence="1">Hydrolase</fullName>
    </submittedName>
</protein>
<dbReference type="SFLD" id="SFLDS00003">
    <property type="entry name" value="Haloacid_Dehalogenase"/>
    <property type="match status" value="1"/>
</dbReference>
<dbReference type="Pfam" id="PF08282">
    <property type="entry name" value="Hydrolase_3"/>
    <property type="match status" value="1"/>
</dbReference>
<dbReference type="PROSITE" id="PS01229">
    <property type="entry name" value="COF_2"/>
    <property type="match status" value="1"/>
</dbReference>
<name>A0A2A7AP52_9FIRM</name>
<dbReference type="Proteomes" id="UP000220005">
    <property type="component" value="Unassembled WGS sequence"/>
</dbReference>
<dbReference type="GO" id="GO:0016791">
    <property type="term" value="F:phosphatase activity"/>
    <property type="evidence" value="ECO:0007669"/>
    <property type="project" value="TreeGrafter"/>
</dbReference>
<dbReference type="AlphaFoldDB" id="A0A2A7AP52"/>
<dbReference type="PRINTS" id="PR00119">
    <property type="entry name" value="CATATPASE"/>
</dbReference>
<dbReference type="GO" id="GO:0005829">
    <property type="term" value="C:cytosol"/>
    <property type="evidence" value="ECO:0007669"/>
    <property type="project" value="TreeGrafter"/>
</dbReference>
<evidence type="ECO:0000313" key="2">
    <source>
        <dbReference type="Proteomes" id="UP000220005"/>
    </source>
</evidence>
<organism evidence="1 2">
    <name type="scientific">Faecalibacterium prausnitzii</name>
    <dbReference type="NCBI Taxonomy" id="853"/>
    <lineage>
        <taxon>Bacteria</taxon>
        <taxon>Bacillati</taxon>
        <taxon>Bacillota</taxon>
        <taxon>Clostridia</taxon>
        <taxon>Eubacteriales</taxon>
        <taxon>Oscillospiraceae</taxon>
        <taxon>Faecalibacterium</taxon>
    </lineage>
</organism>
<dbReference type="InterPro" id="IPR006379">
    <property type="entry name" value="HAD-SF_hydro_IIB"/>
</dbReference>
<dbReference type="SUPFAM" id="SSF56784">
    <property type="entry name" value="HAD-like"/>
    <property type="match status" value="1"/>
</dbReference>
<dbReference type="NCBIfam" id="TIGR00099">
    <property type="entry name" value="Cof-subfamily"/>
    <property type="match status" value="1"/>
</dbReference>
<dbReference type="PANTHER" id="PTHR10000">
    <property type="entry name" value="PHOSPHOSERINE PHOSPHATASE"/>
    <property type="match status" value="1"/>
</dbReference>
<dbReference type="InterPro" id="IPR023214">
    <property type="entry name" value="HAD_sf"/>
</dbReference>
<dbReference type="Gene3D" id="3.40.50.1000">
    <property type="entry name" value="HAD superfamily/HAD-like"/>
    <property type="match status" value="1"/>
</dbReference>
<dbReference type="EMBL" id="NMTY01000024">
    <property type="protein sequence ID" value="PDX80852.1"/>
    <property type="molecule type" value="Genomic_DNA"/>
</dbReference>
<gene>
    <name evidence="1" type="ORF">CGS58_10135</name>
</gene>
<dbReference type="SFLD" id="SFLDG01140">
    <property type="entry name" value="C2.B:_Phosphomannomutase_and_P"/>
    <property type="match status" value="1"/>
</dbReference>
<dbReference type="InterPro" id="IPR036412">
    <property type="entry name" value="HAD-like_sf"/>
</dbReference>
<comment type="caution">
    <text evidence="1">The sequence shown here is derived from an EMBL/GenBank/DDBJ whole genome shotgun (WGS) entry which is preliminary data.</text>
</comment>
<dbReference type="NCBIfam" id="TIGR01484">
    <property type="entry name" value="HAD-SF-IIB"/>
    <property type="match status" value="1"/>
</dbReference>
<keyword evidence="1" id="KW-0378">Hydrolase</keyword>
<reference evidence="1 2" key="1">
    <citation type="journal article" date="2017" name="Front. Microbiol.">
        <title>New Insights into the Diversity of the Genus Faecalibacterium.</title>
        <authorList>
            <person name="Benevides L."/>
            <person name="Burman S."/>
            <person name="Martin R."/>
            <person name="Robert V."/>
            <person name="Thomas M."/>
            <person name="Miquel S."/>
            <person name="Chain F."/>
            <person name="Sokol H."/>
            <person name="Bermudez-Humaran L.G."/>
            <person name="Morrison M."/>
            <person name="Langella P."/>
            <person name="Azevedo V.A."/>
            <person name="Chatel J.M."/>
            <person name="Soares S."/>
        </authorList>
    </citation>
    <scope>NUCLEOTIDE SEQUENCE [LARGE SCALE GENOMIC DNA]</scope>
    <source>
        <strain evidence="1 2">CNCM I 4575</strain>
    </source>
</reference>
<sequence>MSKTKIRVLALDLDGTLTNDEKIVTPRTRAALDAAAAQGVTIVLASGRPTAGITPLAKELGLDKKGGCILAYNGGKIVDCATGEALYQKQLAPEFVPQLCKFAAAQDVAILTYDDRGIVCERDGDEWARKECVTTKLEMYHVDDLASYVDYPICKMLITVDPARRDAVCEAGKAQFAGRIDLYPSSPFFIEAVPLGVAKDVSLGALLDRMGLTRENLMACGDGLNDRSMIEFAGVGVAMQNAEDTVKQVADYVTVADNNHDGVAEAIEKFILQ</sequence>
<dbReference type="SFLD" id="SFLDG01144">
    <property type="entry name" value="C2.B.4:_PGP_Like"/>
    <property type="match status" value="1"/>
</dbReference>
<accession>A0A2A7AP52</accession>
<proteinExistence type="predicted"/>
<dbReference type="InterPro" id="IPR000150">
    <property type="entry name" value="Cof"/>
</dbReference>
<dbReference type="PANTHER" id="PTHR10000:SF8">
    <property type="entry name" value="HAD SUPERFAMILY HYDROLASE-LIKE, TYPE 3"/>
    <property type="match status" value="1"/>
</dbReference>
<dbReference type="CDD" id="cd07516">
    <property type="entry name" value="HAD_Pase"/>
    <property type="match status" value="1"/>
</dbReference>
<dbReference type="Gene3D" id="3.30.1240.10">
    <property type="match status" value="1"/>
</dbReference>